<evidence type="ECO:0000313" key="9">
    <source>
        <dbReference type="Proteomes" id="UP000000598"/>
    </source>
</evidence>
<feature type="domain" description="Homeobox" evidence="7">
    <location>
        <begin position="207"/>
        <end position="267"/>
    </location>
</feature>
<feature type="compositionally biased region" description="Polar residues" evidence="6">
    <location>
        <begin position="108"/>
        <end position="140"/>
    </location>
</feature>
<dbReference type="Proteomes" id="UP000000598">
    <property type="component" value="Chromosome B"/>
</dbReference>
<keyword evidence="3 4" id="KW-0539">Nucleus</keyword>
<feature type="region of interest" description="Disordered" evidence="6">
    <location>
        <begin position="74"/>
        <end position="181"/>
    </location>
</feature>
<feature type="compositionally biased region" description="Low complexity" evidence="6">
    <location>
        <begin position="74"/>
        <end position="89"/>
    </location>
</feature>
<reference evidence="8 9" key="1">
    <citation type="journal article" date="2004" name="Nature">
        <title>Genome evolution in yeasts.</title>
        <authorList>
            <consortium name="Genolevures"/>
            <person name="Dujon B."/>
            <person name="Sherman D."/>
            <person name="Fischer G."/>
            <person name="Durrens P."/>
            <person name="Casaregola S."/>
            <person name="Lafontaine I."/>
            <person name="de Montigny J."/>
            <person name="Marck C."/>
            <person name="Neuveglise C."/>
            <person name="Talla E."/>
            <person name="Goffard N."/>
            <person name="Frangeul L."/>
            <person name="Aigle M."/>
            <person name="Anthouard V."/>
            <person name="Babour A."/>
            <person name="Barbe V."/>
            <person name="Barnay S."/>
            <person name="Blanchin S."/>
            <person name="Beckerich J.M."/>
            <person name="Beyne E."/>
            <person name="Bleykasten C."/>
            <person name="Boisrame A."/>
            <person name="Boyer J."/>
            <person name="Cattolico L."/>
            <person name="Confanioleri F."/>
            <person name="de Daruvar A."/>
            <person name="Despons L."/>
            <person name="Fabre E."/>
            <person name="Fairhead C."/>
            <person name="Ferry-Dumazet H."/>
            <person name="Groppi A."/>
            <person name="Hantraye F."/>
            <person name="Hennequin C."/>
            <person name="Jauniaux N."/>
            <person name="Joyet P."/>
            <person name="Kachouri R."/>
            <person name="Kerrest A."/>
            <person name="Koszul R."/>
            <person name="Lemaire M."/>
            <person name="Lesur I."/>
            <person name="Ma L."/>
            <person name="Muller H."/>
            <person name="Nicaud J.M."/>
            <person name="Nikolski M."/>
            <person name="Oztas S."/>
            <person name="Ozier-Kalogeropoulos O."/>
            <person name="Pellenz S."/>
            <person name="Potier S."/>
            <person name="Richard G.F."/>
            <person name="Straub M.L."/>
            <person name="Suleau A."/>
            <person name="Swennene D."/>
            <person name="Tekaia F."/>
            <person name="Wesolowski-Louvel M."/>
            <person name="Westhof E."/>
            <person name="Wirth B."/>
            <person name="Zeniou-Meyer M."/>
            <person name="Zivanovic I."/>
            <person name="Bolotin-Fukuhara M."/>
            <person name="Thierry A."/>
            <person name="Bouchier C."/>
            <person name="Caudron B."/>
            <person name="Scarpelli C."/>
            <person name="Gaillardin C."/>
            <person name="Weissenbach J."/>
            <person name="Wincker P."/>
            <person name="Souciet J.L."/>
        </authorList>
    </citation>
    <scope>NUCLEOTIDE SEQUENCE [LARGE SCALE GENOMIC DNA]</scope>
    <source>
        <strain evidence="9">ATCC 8585 / CBS 2359 / DSM 70799 / NBRC 1267 / NRRL Y-1140 / WM37</strain>
    </source>
</reference>
<dbReference type="GO" id="GO:0005634">
    <property type="term" value="C:nucleus"/>
    <property type="evidence" value="ECO:0007669"/>
    <property type="project" value="UniProtKB-SubCell"/>
</dbReference>
<feature type="region of interest" description="Disordered" evidence="6">
    <location>
        <begin position="195"/>
        <end position="220"/>
    </location>
</feature>
<dbReference type="CDD" id="cd00086">
    <property type="entry name" value="homeodomain"/>
    <property type="match status" value="1"/>
</dbReference>
<sequence>MSKPVLPSFSAIIDATSTTSSPLPRSASMGFRMDIQGNIRLPPLSGNDPQTPIVKNNLLSITPTTSMLRIGTASTSSVDVDHVTTSSSTLVPTPGMSSKSLLGVNARASRSSPTASGSNSTGRSLSVNLSIPDNGTLQHTPSKRPKVTKRSNSAGNNLVLTDPESLDDSDSKNSSAKKRTNKAKSFAFITHSQETFPSNEPSIDNAQLARRKRRRTSKNESDILKKEFEVNPAPSKERRSELSIICNMSEKAVQVWFQNRRQNFRKKFKVDSKQINSPLDDSNDIGLNDTAKIPDLRDQISSPTESISNADGMQTDDSLQQNHPLIEITTSNIATVSTTKRNSSNDNGSLVIMNDELKFQKKLKLDIPRYTISSPPEKITSPSEKGKVLTFRLKQDNELSRVYTSPNNRVNKLINGTNIKDFVTTPVKEVTDENVKMSENMNTAGKLNFSSNRGILKELNINTT</sequence>
<dbReference type="PANTHER" id="PTHR24324">
    <property type="entry name" value="HOMEOBOX PROTEIN HHEX"/>
    <property type="match status" value="1"/>
</dbReference>
<dbReference type="InterPro" id="IPR009057">
    <property type="entry name" value="Homeodomain-like_sf"/>
</dbReference>
<proteinExistence type="predicted"/>
<dbReference type="InterPro" id="IPR017970">
    <property type="entry name" value="Homeobox_CS"/>
</dbReference>
<dbReference type="AlphaFoldDB" id="Q6CWT8"/>
<dbReference type="InterPro" id="IPR051000">
    <property type="entry name" value="Homeobox_DNA-bind_prot"/>
</dbReference>
<dbReference type="InterPro" id="IPR001356">
    <property type="entry name" value="HD"/>
</dbReference>
<name>Q6CWT8_KLULA</name>
<protein>
    <submittedName>
        <fullName evidence="8">KLLA0B01584p</fullName>
    </submittedName>
</protein>
<dbReference type="Pfam" id="PF00046">
    <property type="entry name" value="Homeodomain"/>
    <property type="match status" value="1"/>
</dbReference>
<feature type="compositionally biased region" description="Polar residues" evidence="6">
    <location>
        <begin position="150"/>
        <end position="159"/>
    </location>
</feature>
<dbReference type="HOGENOM" id="CLU_043444_0_0_1"/>
<organism evidence="8 9">
    <name type="scientific">Kluyveromyces lactis (strain ATCC 8585 / CBS 2359 / DSM 70799 / NBRC 1267 / NRRL Y-1140 / WM37)</name>
    <name type="common">Yeast</name>
    <name type="synonym">Candida sphaerica</name>
    <dbReference type="NCBI Taxonomy" id="284590"/>
    <lineage>
        <taxon>Eukaryota</taxon>
        <taxon>Fungi</taxon>
        <taxon>Dikarya</taxon>
        <taxon>Ascomycota</taxon>
        <taxon>Saccharomycotina</taxon>
        <taxon>Saccharomycetes</taxon>
        <taxon>Saccharomycetales</taxon>
        <taxon>Saccharomycetaceae</taxon>
        <taxon>Kluyveromyces</taxon>
    </lineage>
</organism>
<evidence type="ECO:0000256" key="4">
    <source>
        <dbReference type="PROSITE-ProRule" id="PRU00108"/>
    </source>
</evidence>
<evidence type="ECO:0000259" key="7">
    <source>
        <dbReference type="PROSITE" id="PS50071"/>
    </source>
</evidence>
<feature type="DNA-binding region" description="Homeobox" evidence="4">
    <location>
        <begin position="209"/>
        <end position="268"/>
    </location>
</feature>
<gene>
    <name evidence="8" type="ORF">KLLA0_B01584g</name>
</gene>
<dbReference type="PANTHER" id="PTHR24324:SF9">
    <property type="entry name" value="HOMEOBOX DOMAIN-CONTAINING PROTEIN"/>
    <property type="match status" value="1"/>
</dbReference>
<comment type="subcellular location">
    <subcellularLocation>
        <location evidence="4 5">Nucleus</location>
    </subcellularLocation>
</comment>
<dbReference type="GO" id="GO:0000978">
    <property type="term" value="F:RNA polymerase II cis-regulatory region sequence-specific DNA binding"/>
    <property type="evidence" value="ECO:0007669"/>
    <property type="project" value="TreeGrafter"/>
</dbReference>
<evidence type="ECO:0000313" key="8">
    <source>
        <dbReference type="EMBL" id="CAH01994.1"/>
    </source>
</evidence>
<evidence type="ECO:0000256" key="1">
    <source>
        <dbReference type="ARBA" id="ARBA00023125"/>
    </source>
</evidence>
<dbReference type="eggNOG" id="KOG0490">
    <property type="taxonomic scope" value="Eukaryota"/>
</dbReference>
<dbReference type="STRING" id="284590.Q6CWT8"/>
<evidence type="ECO:0000256" key="2">
    <source>
        <dbReference type="ARBA" id="ARBA00023155"/>
    </source>
</evidence>
<dbReference type="KEGG" id="kla:KLLA0_B01584g"/>
<accession>Q6CWT8</accession>
<evidence type="ECO:0000256" key="3">
    <source>
        <dbReference type="ARBA" id="ARBA00023242"/>
    </source>
</evidence>
<dbReference type="SUPFAM" id="SSF46689">
    <property type="entry name" value="Homeodomain-like"/>
    <property type="match status" value="1"/>
</dbReference>
<dbReference type="SMART" id="SM00389">
    <property type="entry name" value="HOX"/>
    <property type="match status" value="1"/>
</dbReference>
<dbReference type="PROSITE" id="PS50071">
    <property type="entry name" value="HOMEOBOX_2"/>
    <property type="match status" value="1"/>
</dbReference>
<dbReference type="FunCoup" id="Q6CWT8">
    <property type="interactions" value="1461"/>
</dbReference>
<dbReference type="GO" id="GO:0000981">
    <property type="term" value="F:DNA-binding transcription factor activity, RNA polymerase II-specific"/>
    <property type="evidence" value="ECO:0007669"/>
    <property type="project" value="InterPro"/>
</dbReference>
<feature type="compositionally biased region" description="Polar residues" evidence="6">
    <location>
        <begin position="195"/>
        <end position="205"/>
    </location>
</feature>
<keyword evidence="1 4" id="KW-0238">DNA-binding</keyword>
<dbReference type="PROSITE" id="PS00027">
    <property type="entry name" value="HOMEOBOX_1"/>
    <property type="match status" value="1"/>
</dbReference>
<dbReference type="EMBL" id="CR382122">
    <property type="protein sequence ID" value="CAH01994.1"/>
    <property type="molecule type" value="Genomic_DNA"/>
</dbReference>
<dbReference type="InParanoid" id="Q6CWT8"/>
<evidence type="ECO:0000256" key="6">
    <source>
        <dbReference type="SAM" id="MobiDB-lite"/>
    </source>
</evidence>
<dbReference type="PaxDb" id="284590-Q6CWT8"/>
<evidence type="ECO:0000256" key="5">
    <source>
        <dbReference type="RuleBase" id="RU000682"/>
    </source>
</evidence>
<dbReference type="Gene3D" id="1.10.10.60">
    <property type="entry name" value="Homeodomain-like"/>
    <property type="match status" value="1"/>
</dbReference>
<keyword evidence="9" id="KW-1185">Reference proteome</keyword>
<dbReference type="GO" id="GO:0030154">
    <property type="term" value="P:cell differentiation"/>
    <property type="evidence" value="ECO:0007669"/>
    <property type="project" value="TreeGrafter"/>
</dbReference>
<keyword evidence="2 4" id="KW-0371">Homeobox</keyword>